<dbReference type="EMBL" id="CP003587">
    <property type="protein sequence ID" value="AGY60637.1"/>
    <property type="molecule type" value="Genomic_DNA"/>
</dbReference>
<protein>
    <submittedName>
        <fullName evidence="1">Uncharacterized protein</fullName>
    </submittedName>
</protein>
<dbReference type="RefSeq" id="WP_023176019.1">
    <property type="nucleotide sequence ID" value="NC_022600.1"/>
</dbReference>
<dbReference type="HOGENOM" id="CLU_2342782_0_0_3"/>
<keyword evidence="2" id="KW-1185">Reference proteome</keyword>
<name>U5QNR6_GLOK1</name>
<evidence type="ECO:0000313" key="2">
    <source>
        <dbReference type="Proteomes" id="UP000017396"/>
    </source>
</evidence>
<organism evidence="1 2">
    <name type="scientific">Gloeobacter kilaueensis (strain ATCC BAA-2537 / CCAP 1431/1 / ULC 316 / JS1)</name>
    <dbReference type="NCBI Taxonomy" id="1183438"/>
    <lineage>
        <taxon>Bacteria</taxon>
        <taxon>Bacillati</taxon>
        <taxon>Cyanobacteriota</taxon>
        <taxon>Cyanophyceae</taxon>
        <taxon>Gloeobacterales</taxon>
        <taxon>Gloeobacteraceae</taxon>
        <taxon>Gloeobacter</taxon>
    </lineage>
</organism>
<gene>
    <name evidence="1" type="ORF">GKIL_4391</name>
</gene>
<dbReference type="OrthoDB" id="9895798at2"/>
<dbReference type="AlphaFoldDB" id="U5QNR6"/>
<dbReference type="KEGG" id="glj:GKIL_4391"/>
<dbReference type="Proteomes" id="UP000017396">
    <property type="component" value="Chromosome"/>
</dbReference>
<proteinExistence type="predicted"/>
<evidence type="ECO:0000313" key="1">
    <source>
        <dbReference type="EMBL" id="AGY60637.1"/>
    </source>
</evidence>
<sequence>MIVLYCPDEASASSVVEVLASARLRFKSAQGGTGVAQDRRGLQLELLRDRTRVYVGELPATAALRCELTTLVAQLLPRHLTANLIIRPFVPFDDEPS</sequence>
<accession>U5QNR6</accession>
<reference evidence="1 2" key="1">
    <citation type="journal article" date="2013" name="PLoS ONE">
        <title>Cultivation and Complete Genome Sequencing of Gloeobacter kilaueensis sp. nov., from a Lava Cave in Kilauea Caldera, Hawai'i.</title>
        <authorList>
            <person name="Saw J.H."/>
            <person name="Schatz M."/>
            <person name="Brown M.V."/>
            <person name="Kunkel D.D."/>
            <person name="Foster J.S."/>
            <person name="Shick H."/>
            <person name="Christensen S."/>
            <person name="Hou S."/>
            <person name="Wan X."/>
            <person name="Donachie S.P."/>
        </authorList>
    </citation>
    <scope>NUCLEOTIDE SEQUENCE [LARGE SCALE GENOMIC DNA]</scope>
    <source>
        <strain evidence="2">JS</strain>
    </source>
</reference>